<dbReference type="GO" id="GO:0016020">
    <property type="term" value="C:membrane"/>
    <property type="evidence" value="ECO:0007669"/>
    <property type="project" value="UniProtKB-SubCell"/>
</dbReference>
<accession>A0A0R1SEF9</accession>
<dbReference type="eggNOG" id="COG1511">
    <property type="taxonomic scope" value="Bacteria"/>
</dbReference>
<comment type="subcellular location">
    <subcellularLocation>
        <location evidence="1">Membrane</location>
        <topology evidence="1">Multi-pass membrane protein</topology>
    </subcellularLocation>
</comment>
<name>A0A0R1SEF9_9LACO</name>
<evidence type="ECO:0000256" key="3">
    <source>
        <dbReference type="ARBA" id="ARBA00022989"/>
    </source>
</evidence>
<dbReference type="PATRIC" id="fig|1423815.3.peg.2358"/>
<dbReference type="InterPro" id="IPR017501">
    <property type="entry name" value="Phage_infect_YhgE_C"/>
</dbReference>
<reference evidence="7 8" key="1">
    <citation type="journal article" date="2015" name="Genome Announc.">
        <title>Expanding the biotechnology potential of lactobacilli through comparative genomics of 213 strains and associated genera.</title>
        <authorList>
            <person name="Sun Z."/>
            <person name="Harris H.M."/>
            <person name="McCann A."/>
            <person name="Guo C."/>
            <person name="Argimon S."/>
            <person name="Zhang W."/>
            <person name="Yang X."/>
            <person name="Jeffery I.B."/>
            <person name="Cooney J.C."/>
            <person name="Kagawa T.F."/>
            <person name="Liu W."/>
            <person name="Song Y."/>
            <person name="Salvetti E."/>
            <person name="Wrobel A."/>
            <person name="Rasinkangas P."/>
            <person name="Parkhill J."/>
            <person name="Rea M.C."/>
            <person name="O'Sullivan O."/>
            <person name="Ritari J."/>
            <person name="Douillard F.P."/>
            <person name="Paul Ross R."/>
            <person name="Yang R."/>
            <person name="Briner A.E."/>
            <person name="Felis G.E."/>
            <person name="de Vos W.M."/>
            <person name="Barrangou R."/>
            <person name="Klaenhammer T.R."/>
            <person name="Caufield P.W."/>
            <person name="Cui Y."/>
            <person name="Zhang H."/>
            <person name="O'Toole P.W."/>
        </authorList>
    </citation>
    <scope>NUCLEOTIDE SEQUENCE [LARGE SCALE GENOMIC DNA]</scope>
    <source>
        <strain evidence="7 8">DSM 14857</strain>
    </source>
</reference>
<feature type="transmembrane region" description="Helical" evidence="6">
    <location>
        <begin position="683"/>
        <end position="706"/>
    </location>
</feature>
<evidence type="ECO:0000313" key="7">
    <source>
        <dbReference type="EMBL" id="KRL66974.1"/>
    </source>
</evidence>
<dbReference type="PANTHER" id="PTHR43077:SF5">
    <property type="entry name" value="PHAGE INFECTION PROTEIN"/>
    <property type="match status" value="1"/>
</dbReference>
<evidence type="ECO:0000256" key="6">
    <source>
        <dbReference type="SAM" id="Phobius"/>
    </source>
</evidence>
<organism evidence="7 8">
    <name type="scientific">Companilactobacillus versmoldensis DSM 14857 = KCTC 3814</name>
    <dbReference type="NCBI Taxonomy" id="1423815"/>
    <lineage>
        <taxon>Bacteria</taxon>
        <taxon>Bacillati</taxon>
        <taxon>Bacillota</taxon>
        <taxon>Bacilli</taxon>
        <taxon>Lactobacillales</taxon>
        <taxon>Lactobacillaceae</taxon>
        <taxon>Companilactobacillus</taxon>
    </lineage>
</organism>
<protein>
    <submittedName>
        <fullName evidence="7">Integral membrane protein</fullName>
    </submittedName>
</protein>
<dbReference type="GO" id="GO:0140359">
    <property type="term" value="F:ABC-type transporter activity"/>
    <property type="evidence" value="ECO:0007669"/>
    <property type="project" value="InterPro"/>
</dbReference>
<evidence type="ECO:0000256" key="2">
    <source>
        <dbReference type="ARBA" id="ARBA00022692"/>
    </source>
</evidence>
<evidence type="ECO:0000256" key="1">
    <source>
        <dbReference type="ARBA" id="ARBA00004141"/>
    </source>
</evidence>
<keyword evidence="4 6" id="KW-0472">Membrane</keyword>
<dbReference type="NCBIfam" id="TIGR03057">
    <property type="entry name" value="xxxLxxG_by_4"/>
    <property type="match status" value="6"/>
</dbReference>
<dbReference type="Gene3D" id="3.40.1710.10">
    <property type="entry name" value="abc type-2 transporter like domain"/>
    <property type="match status" value="1"/>
</dbReference>
<evidence type="ECO:0000256" key="5">
    <source>
        <dbReference type="SAM" id="MobiDB-lite"/>
    </source>
</evidence>
<dbReference type="SUPFAM" id="SSF101967">
    <property type="entry name" value="Adhesin YadA, collagen-binding domain"/>
    <property type="match status" value="1"/>
</dbReference>
<dbReference type="Proteomes" id="UP000051647">
    <property type="component" value="Unassembled WGS sequence"/>
</dbReference>
<feature type="transmembrane region" description="Helical" evidence="6">
    <location>
        <begin position="656"/>
        <end position="677"/>
    </location>
</feature>
<evidence type="ECO:0000256" key="4">
    <source>
        <dbReference type="ARBA" id="ARBA00023136"/>
    </source>
</evidence>
<feature type="compositionally biased region" description="Low complexity" evidence="5">
    <location>
        <begin position="541"/>
        <end position="561"/>
    </location>
</feature>
<feature type="transmembrane region" description="Helical" evidence="6">
    <location>
        <begin position="616"/>
        <end position="636"/>
    </location>
</feature>
<dbReference type="InterPro" id="IPR023908">
    <property type="entry name" value="xxxLxxG_rpt"/>
</dbReference>
<dbReference type="AlphaFoldDB" id="A0A0R1SEF9"/>
<proteinExistence type="predicted"/>
<feature type="transmembrane region" description="Helical" evidence="6">
    <location>
        <begin position="713"/>
        <end position="733"/>
    </location>
</feature>
<keyword evidence="3 6" id="KW-1133">Transmembrane helix</keyword>
<feature type="compositionally biased region" description="Polar residues" evidence="5">
    <location>
        <begin position="566"/>
        <end position="601"/>
    </location>
</feature>
<feature type="transmembrane region" description="Helical" evidence="6">
    <location>
        <begin position="772"/>
        <end position="791"/>
    </location>
</feature>
<dbReference type="EMBL" id="AZFA01000009">
    <property type="protein sequence ID" value="KRL66974.1"/>
    <property type="molecule type" value="Genomic_DNA"/>
</dbReference>
<dbReference type="InterPro" id="IPR051328">
    <property type="entry name" value="T7SS_ABC-Transporter"/>
</dbReference>
<feature type="region of interest" description="Disordered" evidence="5">
    <location>
        <begin position="541"/>
        <end position="612"/>
    </location>
</feature>
<sequence length="813" mass="84883">MWDPYGELENIPVAVVNEDRSTTYNGTKLDVGKDLTKNLKKSDAMDFEITSKKKAQDGLNTGKYYMTITIPNNFSKNATTLLNKKPKKMELHYKTSAGHNYIASKMTSSAADKAAENVSKEVTHTYSKTMFSSIKQLSNGMSKAAKGSKKLGDGTSQLVSANQQMTTGLDQLASSSLTFEDGANTLNNGLNTYISGVSSASSGSQTLASGLNQLNGNTSSLSSGVNQLADGSSYLATGVQSYTNGVGQINSGANSLSSGSNQLANGANTLASNADTLNSGLGQIYSASNELTQQLKNIGNGNTSSSQLNQVSGSIDSLQGQLDSSTSTQVAAVKEDLATLQQAIDNQGSNQTSGIKDRLAATADQQGLSADQKAAMLAAVDDTSSTTSDNSALKNSAAALSSDLNSLTAAQSGVSSNLSTVVSQLASASEQLTGQIQSASNGMGQLSSRINSLSASSNQLASGANQVSAGTVQLMNNSASLNSGAQQLNSGLTSLNGQVPTLTSGISQLSSGADQLNSGLSELDANGAQLTSGASQLASGASQISSGSQQLQSGSTQMGTGLDQVNDGSTDLTTQLSNGAKKSKVNPTKLTYDQVAQPTSTKHTERDKAPNNGTGMAPYMISVSLFVGALAFNLMFDLYTPRKYPKSGMGWWASKASLKTGFALAESIIVYVLLRLIDGLAPIHPFATLVMIFLTGFTFMEIVSWLNLVIGKVGAFISMILLVLQLGGSAGTYPIQLSDGFFQAINPWLPMTYSVTGLRDTLMTGNSALPEMLVLLIIGLVFMGLTMLFYIRRRSRIKQMDFSEESSEDSSLV</sequence>
<dbReference type="PANTHER" id="PTHR43077">
    <property type="entry name" value="TRANSPORT PERMEASE YVFS-RELATED"/>
    <property type="match status" value="1"/>
</dbReference>
<dbReference type="NCBIfam" id="TIGR03062">
    <property type="entry name" value="pip_yhgE_Cterm"/>
    <property type="match status" value="1"/>
</dbReference>
<gene>
    <name evidence="7" type="ORF">FC27_GL002300</name>
</gene>
<comment type="caution">
    <text evidence="7">The sequence shown here is derived from an EMBL/GenBank/DDBJ whole genome shotgun (WGS) entry which is preliminary data.</text>
</comment>
<keyword evidence="8" id="KW-1185">Reference proteome</keyword>
<dbReference type="NCBIfam" id="TIGR03061">
    <property type="entry name" value="pip_yhgE_Nterm"/>
    <property type="match status" value="1"/>
</dbReference>
<dbReference type="Gene3D" id="1.10.287.950">
    <property type="entry name" value="Methyl-accepting chemotaxis protein"/>
    <property type="match status" value="2"/>
</dbReference>
<dbReference type="InterPro" id="IPR017500">
    <property type="entry name" value="Phage_infect_YhgE_N"/>
</dbReference>
<dbReference type="STRING" id="1423815.FC27_GL002300"/>
<dbReference type="InterPro" id="IPR011049">
    <property type="entry name" value="Serralysin-like_metalloprot_C"/>
</dbReference>
<keyword evidence="2 6" id="KW-0812">Transmembrane</keyword>
<evidence type="ECO:0000313" key="8">
    <source>
        <dbReference type="Proteomes" id="UP000051647"/>
    </source>
</evidence>